<accession>A0ABT3RMU2</accession>
<comment type="caution">
    <text evidence="1">The sequence shown here is derived from an EMBL/GenBank/DDBJ whole genome shotgun (WGS) entry which is preliminary data.</text>
</comment>
<organism evidence="1 2">
    <name type="scientific">Mangrovivirga halotolerans</name>
    <dbReference type="NCBI Taxonomy" id="2993936"/>
    <lineage>
        <taxon>Bacteria</taxon>
        <taxon>Pseudomonadati</taxon>
        <taxon>Bacteroidota</taxon>
        <taxon>Cytophagia</taxon>
        <taxon>Cytophagales</taxon>
        <taxon>Mangrovivirgaceae</taxon>
        <taxon>Mangrovivirga</taxon>
    </lineage>
</organism>
<name>A0ABT3RMU2_9BACT</name>
<protein>
    <submittedName>
        <fullName evidence="1">Contractile injection system tape measure protein</fullName>
    </submittedName>
</protein>
<reference evidence="1 2" key="1">
    <citation type="submission" date="2022-11" db="EMBL/GenBank/DDBJ databases">
        <title>The characterization of three novel Bacteroidetes species and genomic analysis of their roles in tidal elemental geochemical cycles.</title>
        <authorList>
            <person name="Ma K."/>
        </authorList>
    </citation>
    <scope>NUCLEOTIDE SEQUENCE [LARGE SCALE GENOMIC DNA]</scope>
    <source>
        <strain evidence="1 2">M17</strain>
    </source>
</reference>
<sequence length="855" mass="99266">MEEGHVLRSGVFEISSDTTDNSHEIHNSLNDIIQSDLNRILGEVFDEVCPMDYRIKINSLDLDLGDINQHNFESEFKFRLKDALRMHIRRLIDDHKFLDNVTIDQNYKESLIPDVLESYLNNGVLPWFSSPLLSSNDSFIKVVHEFIKNDINSIRKVINRKASNEAAIYRLYKIFPDYKEWMEFSFAISNNPKIETHKKTWIEFVEALQKSLPFSNRELLNRLSGYVIIFSKSSTSSKVALKDSIQQLLVKIQKERPDLFPSFDAIINYLTNVKSGELKRFTENNEQIVNILEELTKKDLMKNELKIAGNFYSFDKLQEISKSISAKKEFIRKISLIELKKFIDQLESSLSSEIGSLFNIISEINIPHLEQEKLVFYLKESVLNSIFTLVEGKSKIRIQKIIVDFLELLAKSDIPLRKYILSEIIEKAETKKGSKILSVEVTEIKNELTRNETTTDGGRDLHSVLKKFFLKGVLNESDKIGNLPSVSNKVDIEKLIIHLFGEYIMDLAEVFRSFNKRETIIAFQRIEVYLGDEYKKEILLRMAKTLPPKVVFIARSLLSVPEESISEKQKELFIDKLISHPDVIKIMLETWAREGKKPSILALKFNEFIELFTKNHPEKATDYFNKISVSDYNFIVNQLSEREWKAIVTELNLPEEKFFNKVSEKFTETDSEPEDKSEISLSDEALQTDPIFIKNAGLVLLSPYLSRFFDITGLLKNKKEFKSDFEREKACHFMHFLATGLDDGQEYMMVLNKLIAGIPLTYPLKENIILTDEEKQTAEGLLNGVIKNWTALKKSSPENLRGSFLLREGKLIENDKFWDLRVEEKGFDILIDKIPWAFKVIRLPWMKKPVHVTWR</sequence>
<dbReference type="Proteomes" id="UP001209885">
    <property type="component" value="Unassembled WGS sequence"/>
</dbReference>
<gene>
    <name evidence="1" type="ORF">OO013_02365</name>
</gene>
<proteinExistence type="predicted"/>
<evidence type="ECO:0000313" key="2">
    <source>
        <dbReference type="Proteomes" id="UP001209885"/>
    </source>
</evidence>
<evidence type="ECO:0000313" key="1">
    <source>
        <dbReference type="EMBL" id="MCX2742689.1"/>
    </source>
</evidence>
<dbReference type="RefSeq" id="WP_266054983.1">
    <property type="nucleotide sequence ID" value="NZ_JAPFQN010000002.1"/>
</dbReference>
<dbReference type="EMBL" id="JAPFQN010000002">
    <property type="protein sequence ID" value="MCX2742689.1"/>
    <property type="molecule type" value="Genomic_DNA"/>
</dbReference>
<dbReference type="Pfam" id="PF19268">
    <property type="entry name" value="CIS_TMP"/>
    <property type="match status" value="2"/>
</dbReference>
<keyword evidence="2" id="KW-1185">Reference proteome</keyword>
<dbReference type="InterPro" id="IPR045538">
    <property type="entry name" value="CIS_TMP"/>
</dbReference>